<sequence>MELPLDFDIFRQKKNNRCTLLSRFSTFTMSSHGTFLSLQANFVEETRSSSFTSHQDKRGRANRTMASGYWKATGSPSYVYSSVGNIAEIKGSDFGGIIPSMNEYRAIDAVSLSDGDNKPLVCFNSDPPEATEDDIRDLLNDPEEPPLGWEQMSWT</sequence>
<accession>A0A9W7IH40</accession>
<name>A0A9W7IH40_HIBTR</name>
<dbReference type="SUPFAM" id="SSF101941">
    <property type="entry name" value="NAC domain"/>
    <property type="match status" value="1"/>
</dbReference>
<keyword evidence="2" id="KW-1185">Reference proteome</keyword>
<reference evidence="1" key="1">
    <citation type="submission" date="2023-05" db="EMBL/GenBank/DDBJ databases">
        <title>Genome and transcriptome analyses reveal genes involved in the formation of fine ridges on petal epidermal cells in Hibiscus trionum.</title>
        <authorList>
            <person name="Koshimizu S."/>
            <person name="Masuda S."/>
            <person name="Ishii T."/>
            <person name="Shirasu K."/>
            <person name="Hoshino A."/>
            <person name="Arita M."/>
        </authorList>
    </citation>
    <scope>NUCLEOTIDE SEQUENCE</scope>
    <source>
        <strain evidence="1">Hamamatsu line</strain>
    </source>
</reference>
<dbReference type="EMBL" id="BSYR01000026">
    <property type="protein sequence ID" value="GMI94570.1"/>
    <property type="molecule type" value="Genomic_DNA"/>
</dbReference>
<evidence type="ECO:0000313" key="2">
    <source>
        <dbReference type="Proteomes" id="UP001165190"/>
    </source>
</evidence>
<organism evidence="1 2">
    <name type="scientific">Hibiscus trionum</name>
    <name type="common">Flower of an hour</name>
    <dbReference type="NCBI Taxonomy" id="183268"/>
    <lineage>
        <taxon>Eukaryota</taxon>
        <taxon>Viridiplantae</taxon>
        <taxon>Streptophyta</taxon>
        <taxon>Embryophyta</taxon>
        <taxon>Tracheophyta</taxon>
        <taxon>Spermatophyta</taxon>
        <taxon>Magnoliopsida</taxon>
        <taxon>eudicotyledons</taxon>
        <taxon>Gunneridae</taxon>
        <taxon>Pentapetalae</taxon>
        <taxon>rosids</taxon>
        <taxon>malvids</taxon>
        <taxon>Malvales</taxon>
        <taxon>Malvaceae</taxon>
        <taxon>Malvoideae</taxon>
        <taxon>Hibiscus</taxon>
    </lineage>
</organism>
<dbReference type="AlphaFoldDB" id="A0A9W7IH40"/>
<evidence type="ECO:0000313" key="1">
    <source>
        <dbReference type="EMBL" id="GMI94570.1"/>
    </source>
</evidence>
<dbReference type="GO" id="GO:0006355">
    <property type="term" value="P:regulation of DNA-templated transcription"/>
    <property type="evidence" value="ECO:0007669"/>
    <property type="project" value="InterPro"/>
</dbReference>
<protein>
    <submittedName>
        <fullName evidence="1">Uncharacterized protein</fullName>
    </submittedName>
</protein>
<proteinExistence type="predicted"/>
<dbReference type="GO" id="GO:0003677">
    <property type="term" value="F:DNA binding"/>
    <property type="evidence" value="ECO:0007669"/>
    <property type="project" value="InterPro"/>
</dbReference>
<comment type="caution">
    <text evidence="1">The sequence shown here is derived from an EMBL/GenBank/DDBJ whole genome shotgun (WGS) entry which is preliminary data.</text>
</comment>
<gene>
    <name evidence="1" type="ORF">HRI_003126300</name>
</gene>
<dbReference type="InterPro" id="IPR036093">
    <property type="entry name" value="NAC_dom_sf"/>
</dbReference>
<dbReference type="Proteomes" id="UP001165190">
    <property type="component" value="Unassembled WGS sequence"/>
</dbReference>